<evidence type="ECO:0000256" key="3">
    <source>
        <dbReference type="ARBA" id="ARBA00023163"/>
    </source>
</evidence>
<dbReference type="PANTHER" id="PTHR30514">
    <property type="entry name" value="GLUCOKINASE"/>
    <property type="match status" value="1"/>
</dbReference>
<sequence length="289" mass="31108">MRDSMDIVTRIAQVAAALRPAERKVAQTILGDIAGAAEMSIRALAERAEVSEASVTRFARATGCRDVRELKRRLVQASTVGRRFLDSEQAHPPTSAESILADIDAVLETNRALVQPDVFRAAAHSLVAARMIIVLGTGGGSTVMADEMRYRLARLGCPVASYQDALFQRMVAATLSARDVMIVLSVSGHVPEIIDSVSIAREYGAHVIAITAVGSPLAGLANVLLPVQAMETDFIFKPSSSRYALMMMIDLLSTEVAVLQADRSQELLRRAKYVLDAHRGGGNRQPLGD</sequence>
<dbReference type="CDD" id="cd05013">
    <property type="entry name" value="SIS_RpiR"/>
    <property type="match status" value="1"/>
</dbReference>
<dbReference type="Gene3D" id="1.10.10.10">
    <property type="entry name" value="Winged helix-like DNA-binding domain superfamily/Winged helix DNA-binding domain"/>
    <property type="match status" value="1"/>
</dbReference>
<dbReference type="RefSeq" id="WP_192554147.1">
    <property type="nucleotide sequence ID" value="NZ_JACZZA010000001.1"/>
</dbReference>
<dbReference type="InterPro" id="IPR009057">
    <property type="entry name" value="Homeodomain-like_sf"/>
</dbReference>
<dbReference type="PANTHER" id="PTHR30514:SF1">
    <property type="entry name" value="HTH-TYPE TRANSCRIPTIONAL REGULATOR HEXR-RELATED"/>
    <property type="match status" value="1"/>
</dbReference>
<dbReference type="InterPro" id="IPR035472">
    <property type="entry name" value="RpiR-like_SIS"/>
</dbReference>
<dbReference type="PROSITE" id="PS51464">
    <property type="entry name" value="SIS"/>
    <property type="match status" value="1"/>
</dbReference>
<dbReference type="PROSITE" id="PS51071">
    <property type="entry name" value="HTH_RPIR"/>
    <property type="match status" value="1"/>
</dbReference>
<keyword evidence="1" id="KW-0805">Transcription regulation</keyword>
<dbReference type="Pfam" id="PF01418">
    <property type="entry name" value="HTH_6"/>
    <property type="match status" value="1"/>
</dbReference>
<evidence type="ECO:0000256" key="1">
    <source>
        <dbReference type="ARBA" id="ARBA00023015"/>
    </source>
</evidence>
<reference evidence="6 7" key="1">
    <citation type="submission" date="2020-09" db="EMBL/GenBank/DDBJ databases">
        <title>Dyella sp. 7MK23 isolated from forest soil.</title>
        <authorList>
            <person name="Fu J."/>
        </authorList>
    </citation>
    <scope>NUCLEOTIDE SEQUENCE [LARGE SCALE GENOMIC DNA]</scope>
    <source>
        <strain evidence="6 7">7MK23</strain>
    </source>
</reference>
<evidence type="ECO:0000313" key="7">
    <source>
        <dbReference type="Proteomes" id="UP000651010"/>
    </source>
</evidence>
<keyword evidence="7" id="KW-1185">Reference proteome</keyword>
<dbReference type="Gene3D" id="3.40.50.10490">
    <property type="entry name" value="Glucose-6-phosphate isomerase like protein, domain 1"/>
    <property type="match status" value="1"/>
</dbReference>
<dbReference type="InterPro" id="IPR000281">
    <property type="entry name" value="HTH_RpiR"/>
</dbReference>
<dbReference type="SUPFAM" id="SSF53697">
    <property type="entry name" value="SIS domain"/>
    <property type="match status" value="1"/>
</dbReference>
<name>A0ABR9G5I8_9GAMM</name>
<organism evidence="6 7">
    <name type="scientific">Dyella acidiphila</name>
    <dbReference type="NCBI Taxonomy" id="2775866"/>
    <lineage>
        <taxon>Bacteria</taxon>
        <taxon>Pseudomonadati</taxon>
        <taxon>Pseudomonadota</taxon>
        <taxon>Gammaproteobacteria</taxon>
        <taxon>Lysobacterales</taxon>
        <taxon>Rhodanobacteraceae</taxon>
        <taxon>Dyella</taxon>
    </lineage>
</organism>
<evidence type="ECO:0000259" key="4">
    <source>
        <dbReference type="PROSITE" id="PS51071"/>
    </source>
</evidence>
<evidence type="ECO:0000256" key="2">
    <source>
        <dbReference type="ARBA" id="ARBA00023125"/>
    </source>
</evidence>
<evidence type="ECO:0000259" key="5">
    <source>
        <dbReference type="PROSITE" id="PS51464"/>
    </source>
</evidence>
<protein>
    <submittedName>
        <fullName evidence="6">MurR/RpiR family transcriptional regulator</fullName>
    </submittedName>
</protein>
<feature type="domain" description="SIS" evidence="5">
    <location>
        <begin position="122"/>
        <end position="262"/>
    </location>
</feature>
<keyword evidence="2" id="KW-0238">DNA-binding</keyword>
<accession>A0ABR9G5I8</accession>
<dbReference type="Pfam" id="PF01380">
    <property type="entry name" value="SIS"/>
    <property type="match status" value="1"/>
</dbReference>
<dbReference type="Proteomes" id="UP000651010">
    <property type="component" value="Unassembled WGS sequence"/>
</dbReference>
<keyword evidence="3" id="KW-0804">Transcription</keyword>
<gene>
    <name evidence="6" type="ORF">IGX34_02885</name>
</gene>
<dbReference type="SUPFAM" id="SSF46689">
    <property type="entry name" value="Homeodomain-like"/>
    <property type="match status" value="1"/>
</dbReference>
<dbReference type="InterPro" id="IPR036388">
    <property type="entry name" value="WH-like_DNA-bd_sf"/>
</dbReference>
<dbReference type="InterPro" id="IPR046348">
    <property type="entry name" value="SIS_dom_sf"/>
</dbReference>
<proteinExistence type="predicted"/>
<dbReference type="EMBL" id="JACZZA010000001">
    <property type="protein sequence ID" value="MBE1159315.1"/>
    <property type="molecule type" value="Genomic_DNA"/>
</dbReference>
<dbReference type="InterPro" id="IPR001347">
    <property type="entry name" value="SIS_dom"/>
</dbReference>
<dbReference type="InterPro" id="IPR047640">
    <property type="entry name" value="RpiR-like"/>
</dbReference>
<feature type="domain" description="HTH rpiR-type" evidence="4">
    <location>
        <begin position="5"/>
        <end position="81"/>
    </location>
</feature>
<evidence type="ECO:0000313" key="6">
    <source>
        <dbReference type="EMBL" id="MBE1159315.1"/>
    </source>
</evidence>
<comment type="caution">
    <text evidence="6">The sequence shown here is derived from an EMBL/GenBank/DDBJ whole genome shotgun (WGS) entry which is preliminary data.</text>
</comment>